<dbReference type="PANTHER" id="PTHR42756:SF1">
    <property type="entry name" value="TRANSCRIPTIONAL REPRESSOR OF EMRAB OPERON"/>
    <property type="match status" value="1"/>
</dbReference>
<evidence type="ECO:0000256" key="3">
    <source>
        <dbReference type="ARBA" id="ARBA00023163"/>
    </source>
</evidence>
<reference evidence="5 8" key="3">
    <citation type="submission" date="2019-06" db="EMBL/GenBank/DDBJ databases">
        <title>Whole genome shotgun sequence of Brevibacillus reuszeri NBRC 15719.</title>
        <authorList>
            <person name="Hosoyama A."/>
            <person name="Uohara A."/>
            <person name="Ohji S."/>
            <person name="Ichikawa N."/>
        </authorList>
    </citation>
    <scope>NUCLEOTIDE SEQUENCE [LARGE SCALE GENOMIC DNA]</scope>
    <source>
        <strain evidence="5 8">NBRC 15719</strain>
    </source>
</reference>
<dbReference type="Proteomes" id="UP000036834">
    <property type="component" value="Unassembled WGS sequence"/>
</dbReference>
<evidence type="ECO:0000313" key="8">
    <source>
        <dbReference type="Proteomes" id="UP000319578"/>
    </source>
</evidence>
<accession>A0A0K9YS76</accession>
<dbReference type="Pfam" id="PF01047">
    <property type="entry name" value="MarR"/>
    <property type="match status" value="1"/>
</dbReference>
<dbReference type="PROSITE" id="PS01117">
    <property type="entry name" value="HTH_MARR_1"/>
    <property type="match status" value="1"/>
</dbReference>
<comment type="caution">
    <text evidence="6">The sequence shown here is derived from an EMBL/GenBank/DDBJ whole genome shotgun (WGS) entry which is preliminary data.</text>
</comment>
<dbReference type="InterPro" id="IPR036390">
    <property type="entry name" value="WH_DNA-bd_sf"/>
</dbReference>
<sequence>MKLNEYIGVIVKRTDLKLNNYYQKVVKPYNITIDQWMVLVVLWEEEGLSQNELAERTYKDKTNIARMLFTMEERGLIHRVTDPNDRRSLHVYLTEKGRLLKDELLPPSIEAYQKTIAGLTEEEVIQFRKTLNIIYENVKNL</sequence>
<reference evidence="6" key="2">
    <citation type="submission" date="2015-07" db="EMBL/GenBank/DDBJ databases">
        <title>MeaNS - Measles Nucleotide Surveillance Program.</title>
        <authorList>
            <person name="Tran T."/>
            <person name="Druce J."/>
        </authorList>
    </citation>
    <scope>NUCLEOTIDE SEQUENCE</scope>
    <source>
        <strain evidence="6">DSM 9887</strain>
    </source>
</reference>
<evidence type="ECO:0000256" key="2">
    <source>
        <dbReference type="ARBA" id="ARBA00023125"/>
    </source>
</evidence>
<evidence type="ECO:0000313" key="7">
    <source>
        <dbReference type="Proteomes" id="UP000036834"/>
    </source>
</evidence>
<evidence type="ECO:0000259" key="4">
    <source>
        <dbReference type="PROSITE" id="PS50995"/>
    </source>
</evidence>
<keyword evidence="1" id="KW-0805">Transcription regulation</keyword>
<dbReference type="GO" id="GO:0003677">
    <property type="term" value="F:DNA binding"/>
    <property type="evidence" value="ECO:0007669"/>
    <property type="project" value="UniProtKB-KW"/>
</dbReference>
<dbReference type="OrthoDB" id="9799663at2"/>
<gene>
    <name evidence="6" type="ORF">ADS79_22415</name>
    <name evidence="5" type="ORF">BRE01_08850</name>
</gene>
<dbReference type="GO" id="GO:0003700">
    <property type="term" value="F:DNA-binding transcription factor activity"/>
    <property type="evidence" value="ECO:0007669"/>
    <property type="project" value="InterPro"/>
</dbReference>
<name>A0A0K9YS76_9BACL</name>
<dbReference type="InterPro" id="IPR000835">
    <property type="entry name" value="HTH_MarR-typ"/>
</dbReference>
<dbReference type="PRINTS" id="PR00598">
    <property type="entry name" value="HTHMARR"/>
</dbReference>
<organism evidence="6 7">
    <name type="scientific">Brevibacillus reuszeri</name>
    <dbReference type="NCBI Taxonomy" id="54915"/>
    <lineage>
        <taxon>Bacteria</taxon>
        <taxon>Bacillati</taxon>
        <taxon>Bacillota</taxon>
        <taxon>Bacilli</taxon>
        <taxon>Bacillales</taxon>
        <taxon>Paenibacillaceae</taxon>
        <taxon>Brevibacillus</taxon>
    </lineage>
</organism>
<evidence type="ECO:0000313" key="5">
    <source>
        <dbReference type="EMBL" id="GED67183.1"/>
    </source>
</evidence>
<dbReference type="AlphaFoldDB" id="A0A0K9YS76"/>
<dbReference type="PANTHER" id="PTHR42756">
    <property type="entry name" value="TRANSCRIPTIONAL REGULATOR, MARR"/>
    <property type="match status" value="1"/>
</dbReference>
<keyword evidence="2" id="KW-0238">DNA-binding</keyword>
<dbReference type="Proteomes" id="UP000319578">
    <property type="component" value="Unassembled WGS sequence"/>
</dbReference>
<feature type="domain" description="HTH marR-type" evidence="4">
    <location>
        <begin position="1"/>
        <end position="136"/>
    </location>
</feature>
<evidence type="ECO:0000313" key="6">
    <source>
        <dbReference type="EMBL" id="KNB71526.1"/>
    </source>
</evidence>
<dbReference type="STRING" id="54915.ADS79_22415"/>
<keyword evidence="3" id="KW-0804">Transcription</keyword>
<dbReference type="PATRIC" id="fig|54915.3.peg.3612"/>
<dbReference type="EMBL" id="BJON01000003">
    <property type="protein sequence ID" value="GED67183.1"/>
    <property type="molecule type" value="Genomic_DNA"/>
</dbReference>
<dbReference type="SUPFAM" id="SSF46785">
    <property type="entry name" value="Winged helix' DNA-binding domain"/>
    <property type="match status" value="1"/>
</dbReference>
<dbReference type="InterPro" id="IPR036388">
    <property type="entry name" value="WH-like_DNA-bd_sf"/>
</dbReference>
<protein>
    <submittedName>
        <fullName evidence="6">MarR family transcriptional regulator</fullName>
    </submittedName>
</protein>
<proteinExistence type="predicted"/>
<dbReference type="PROSITE" id="PS50995">
    <property type="entry name" value="HTH_MARR_2"/>
    <property type="match status" value="1"/>
</dbReference>
<dbReference type="RefSeq" id="WP_049740566.1">
    <property type="nucleotide sequence ID" value="NZ_BJON01000003.1"/>
</dbReference>
<dbReference type="SMART" id="SM00347">
    <property type="entry name" value="HTH_MARR"/>
    <property type="match status" value="1"/>
</dbReference>
<dbReference type="Gene3D" id="1.10.10.10">
    <property type="entry name" value="Winged helix-like DNA-binding domain superfamily/Winged helix DNA-binding domain"/>
    <property type="match status" value="1"/>
</dbReference>
<keyword evidence="8" id="KW-1185">Reference proteome</keyword>
<dbReference type="EMBL" id="LGIQ01000009">
    <property type="protein sequence ID" value="KNB71526.1"/>
    <property type="molecule type" value="Genomic_DNA"/>
</dbReference>
<reference evidence="7" key="1">
    <citation type="submission" date="2015-07" db="EMBL/GenBank/DDBJ databases">
        <title>Genome sequencing project for genomic taxonomy and phylogenomics of Bacillus-like bacteria.</title>
        <authorList>
            <person name="Liu B."/>
            <person name="Wang J."/>
            <person name="Zhu Y."/>
            <person name="Liu G."/>
            <person name="Chen Q."/>
            <person name="Chen Z."/>
            <person name="Lan J."/>
            <person name="Che J."/>
            <person name="Ge C."/>
            <person name="Shi H."/>
            <person name="Pan Z."/>
            <person name="Liu X."/>
        </authorList>
    </citation>
    <scope>NUCLEOTIDE SEQUENCE [LARGE SCALE GENOMIC DNA]</scope>
    <source>
        <strain evidence="7">DSM 9887</strain>
    </source>
</reference>
<evidence type="ECO:0000256" key="1">
    <source>
        <dbReference type="ARBA" id="ARBA00023015"/>
    </source>
</evidence>
<dbReference type="InterPro" id="IPR023187">
    <property type="entry name" value="Tscrpt_reg_MarR-type_CS"/>
</dbReference>